<dbReference type="GO" id="GO:0003700">
    <property type="term" value="F:DNA-binding transcription factor activity"/>
    <property type="evidence" value="ECO:0007669"/>
    <property type="project" value="InterPro"/>
</dbReference>
<dbReference type="PANTHER" id="PTHR30118:SF15">
    <property type="entry name" value="TRANSCRIPTIONAL REGULATORY PROTEIN"/>
    <property type="match status" value="1"/>
</dbReference>
<name>A0A3A3G460_9BURK</name>
<dbReference type="Proteomes" id="UP000266327">
    <property type="component" value="Unassembled WGS sequence"/>
</dbReference>
<organism evidence="6 7">
    <name type="scientific">Noviherbaspirillum sedimenti</name>
    <dbReference type="NCBI Taxonomy" id="2320865"/>
    <lineage>
        <taxon>Bacteria</taxon>
        <taxon>Pseudomonadati</taxon>
        <taxon>Pseudomonadota</taxon>
        <taxon>Betaproteobacteria</taxon>
        <taxon>Burkholderiales</taxon>
        <taxon>Oxalobacteraceae</taxon>
        <taxon>Noviherbaspirillum</taxon>
    </lineage>
</organism>
<dbReference type="InterPro" id="IPR005119">
    <property type="entry name" value="LysR_subst-bd"/>
</dbReference>
<proteinExistence type="inferred from homology"/>
<comment type="caution">
    <text evidence="6">The sequence shown here is derived from an EMBL/GenBank/DDBJ whole genome shotgun (WGS) entry which is preliminary data.</text>
</comment>
<comment type="similarity">
    <text evidence="1">Belongs to the LysR transcriptional regulatory family.</text>
</comment>
<dbReference type="InterPro" id="IPR036388">
    <property type="entry name" value="WH-like_DNA-bd_sf"/>
</dbReference>
<protein>
    <submittedName>
        <fullName evidence="6">LysR family transcriptional regulator</fullName>
    </submittedName>
</protein>
<evidence type="ECO:0000256" key="2">
    <source>
        <dbReference type="ARBA" id="ARBA00023015"/>
    </source>
</evidence>
<evidence type="ECO:0000256" key="1">
    <source>
        <dbReference type="ARBA" id="ARBA00009437"/>
    </source>
</evidence>
<keyword evidence="3" id="KW-0238">DNA-binding</keyword>
<dbReference type="CDD" id="cd08459">
    <property type="entry name" value="PBP2_DntR_NahR_LinR_like"/>
    <property type="match status" value="1"/>
</dbReference>
<feature type="domain" description="HTH lysR-type" evidence="5">
    <location>
        <begin position="4"/>
        <end position="61"/>
    </location>
</feature>
<dbReference type="EMBL" id="QYUQ01000002">
    <property type="protein sequence ID" value="RJG02634.1"/>
    <property type="molecule type" value="Genomic_DNA"/>
</dbReference>
<reference evidence="7" key="1">
    <citation type="submission" date="2018-09" db="EMBL/GenBank/DDBJ databases">
        <authorList>
            <person name="Zhu H."/>
        </authorList>
    </citation>
    <scope>NUCLEOTIDE SEQUENCE [LARGE SCALE GENOMIC DNA]</scope>
    <source>
        <strain evidence="7">K1S02-23</strain>
    </source>
</reference>
<dbReference type="InterPro" id="IPR036390">
    <property type="entry name" value="WH_DNA-bd_sf"/>
</dbReference>
<evidence type="ECO:0000256" key="4">
    <source>
        <dbReference type="ARBA" id="ARBA00023163"/>
    </source>
</evidence>
<dbReference type="Pfam" id="PF00126">
    <property type="entry name" value="HTH_1"/>
    <property type="match status" value="1"/>
</dbReference>
<dbReference type="OrthoDB" id="8583877at2"/>
<gene>
    <name evidence="6" type="ORF">D3878_14495</name>
</gene>
<dbReference type="SUPFAM" id="SSF46785">
    <property type="entry name" value="Winged helix' DNA-binding domain"/>
    <property type="match status" value="1"/>
</dbReference>
<dbReference type="Pfam" id="PF03466">
    <property type="entry name" value="LysR_substrate"/>
    <property type="match status" value="1"/>
</dbReference>
<dbReference type="Gene3D" id="3.40.190.10">
    <property type="entry name" value="Periplasmic binding protein-like II"/>
    <property type="match status" value="2"/>
</dbReference>
<dbReference type="AlphaFoldDB" id="A0A3A3G460"/>
<dbReference type="PANTHER" id="PTHR30118">
    <property type="entry name" value="HTH-TYPE TRANSCRIPTIONAL REGULATOR LEUO-RELATED"/>
    <property type="match status" value="1"/>
</dbReference>
<dbReference type="InterPro" id="IPR050389">
    <property type="entry name" value="LysR-type_TF"/>
</dbReference>
<evidence type="ECO:0000256" key="3">
    <source>
        <dbReference type="ARBA" id="ARBA00023125"/>
    </source>
</evidence>
<keyword evidence="4" id="KW-0804">Transcription</keyword>
<dbReference type="InterPro" id="IPR000847">
    <property type="entry name" value="LysR_HTH_N"/>
</dbReference>
<dbReference type="GO" id="GO:0003677">
    <property type="term" value="F:DNA binding"/>
    <property type="evidence" value="ECO:0007669"/>
    <property type="project" value="UniProtKB-KW"/>
</dbReference>
<dbReference type="RefSeq" id="WP_119786137.1">
    <property type="nucleotide sequence ID" value="NZ_QYUQ01000002.1"/>
</dbReference>
<sequence>MTGIDVHLLAIFNAIYKSRSVSGAAQALRLSQPTVSVALSKLRSHFGDQLFVRTSSGMAPTPFAEELVQPVLTVIEALDTVLGRRHEFNPASSDRTFAICMTDTSQVVLLPGLLKRLRAVAPGIRIRVVSIPNDLARQMEGGDIDLALGSFPQLEVGVYQQVLFLQNFVCMASKDHPRIAGTLTLEQFEAENHATIGSTGAAPQIIDHEIARQGIFRRTVLEIPNFFGAVSVVEHTDLIVTIPERLSFVLQGRGAYQVLPVPFPLPGYEVKQLWHQRYHNDPGVRWLRGVISELLSDTEDRSLQTDA</sequence>
<keyword evidence="7" id="KW-1185">Reference proteome</keyword>
<dbReference type="PROSITE" id="PS50931">
    <property type="entry name" value="HTH_LYSR"/>
    <property type="match status" value="1"/>
</dbReference>
<dbReference type="PRINTS" id="PR00039">
    <property type="entry name" value="HTHLYSR"/>
</dbReference>
<evidence type="ECO:0000313" key="7">
    <source>
        <dbReference type="Proteomes" id="UP000266327"/>
    </source>
</evidence>
<dbReference type="SUPFAM" id="SSF53850">
    <property type="entry name" value="Periplasmic binding protein-like II"/>
    <property type="match status" value="1"/>
</dbReference>
<evidence type="ECO:0000313" key="6">
    <source>
        <dbReference type="EMBL" id="RJG02634.1"/>
    </source>
</evidence>
<accession>A0A3A3G460</accession>
<dbReference type="Gene3D" id="1.10.10.10">
    <property type="entry name" value="Winged helix-like DNA-binding domain superfamily/Winged helix DNA-binding domain"/>
    <property type="match status" value="1"/>
</dbReference>
<keyword evidence="2" id="KW-0805">Transcription regulation</keyword>
<evidence type="ECO:0000259" key="5">
    <source>
        <dbReference type="PROSITE" id="PS50931"/>
    </source>
</evidence>